<evidence type="ECO:0000313" key="2">
    <source>
        <dbReference type="Proteomes" id="UP000094313"/>
    </source>
</evidence>
<keyword evidence="2" id="KW-1185">Reference proteome</keyword>
<organism evidence="1 2">
    <name type="scientific">Pedobacter steynii</name>
    <dbReference type="NCBI Taxonomy" id="430522"/>
    <lineage>
        <taxon>Bacteria</taxon>
        <taxon>Pseudomonadati</taxon>
        <taxon>Bacteroidota</taxon>
        <taxon>Sphingobacteriia</taxon>
        <taxon>Sphingobacteriales</taxon>
        <taxon>Sphingobacteriaceae</taxon>
        <taxon>Pedobacter</taxon>
    </lineage>
</organism>
<protein>
    <submittedName>
        <fullName evidence="1">Uncharacterized protein</fullName>
    </submittedName>
</protein>
<reference evidence="1 2" key="1">
    <citation type="submission" date="2016-08" db="EMBL/GenBank/DDBJ databases">
        <authorList>
            <person name="Seilhamer J.J."/>
        </authorList>
    </citation>
    <scope>NUCLEOTIDE SEQUENCE [LARGE SCALE GENOMIC DNA]</scope>
    <source>
        <strain evidence="1 2">DX4</strain>
    </source>
</reference>
<dbReference type="EMBL" id="CP017141">
    <property type="protein sequence ID" value="AOM75755.1"/>
    <property type="molecule type" value="Genomic_DNA"/>
</dbReference>
<name>A0A1D7QAT4_9SPHI</name>
<dbReference type="AlphaFoldDB" id="A0A1D7QAT4"/>
<proteinExistence type="predicted"/>
<evidence type="ECO:0000313" key="1">
    <source>
        <dbReference type="EMBL" id="AOM75755.1"/>
    </source>
</evidence>
<accession>A0A1D7QAT4</accession>
<dbReference type="Proteomes" id="UP000094313">
    <property type="component" value="Chromosome"/>
</dbReference>
<sequence length="426" mass="46256">MKHSFLTIAVLSSMLLYSCKKDKTAVSSPDTISTRDFSYNIATRQISPDAEINGELNSPAGIKLIYYYLVRNNIPDSLVHIGTPAEGSRNSYKFSIPTGNFGNAKMNQVTGIKMMVKHLDNTSFEGFIKVTAFTPPLPKIEDTPVSLIPDANGKIHISGKASSENGLKLIEIYDDFEGTFALAGKIDLSQNEKVYQLNYEYSYRKNAGKLKIVATDHFGLKAEALISIPLKSYALYQDLTMMANGTASAPSGSSFFIGETGSVLGSCNISGQEQKIDFVTYCSSTTAVFTLYSPGNTTTIAKNYKCGAIIWEPNATDLKASRFRVLIPGIAAADRIYTAYNGNTITDLNDQFFEGIALPGSSTAKFDAAVANQAANTFNLTAAYLLWIRVPKADGSFVNQLLRAKEVIIGSTPALSTIKFDILVSR</sequence>
<gene>
    <name evidence="1" type="ORF">BFS30_00350</name>
</gene>
<dbReference type="KEGG" id="psty:BFS30_00350"/>
<dbReference type="PROSITE" id="PS51257">
    <property type="entry name" value="PROKAR_LIPOPROTEIN"/>
    <property type="match status" value="1"/>
</dbReference>